<dbReference type="InterPro" id="IPR002908">
    <property type="entry name" value="Frataxin/CyaY"/>
</dbReference>
<keyword evidence="8" id="KW-0560">Oxidoreductase</keyword>
<sequence length="150" mass="16841">MQSGLARAVLRWRHSLHATRLRRRAGAGVRRLTPVPRTPDDWPVADYSHTAEQFLEGLGDTIADALQERTGSEVEYSQGVLTVRLGEGGTLVLNTQTPNRQIWFSSPVSGPSRYFLDTETGNWICTRDSQELCKRLRHDLRALTGIEVNV</sequence>
<dbReference type="GO" id="GO:0008199">
    <property type="term" value="F:ferric iron binding"/>
    <property type="evidence" value="ECO:0007669"/>
    <property type="project" value="InterPro"/>
</dbReference>
<keyword evidence="6" id="KW-0410">Iron transport</keyword>
<dbReference type="Proteomes" id="UP001301350">
    <property type="component" value="Unassembled WGS sequence"/>
</dbReference>
<organism evidence="13 14">
    <name type="scientific">Cyanidium caldarium</name>
    <name type="common">Red alga</name>
    <dbReference type="NCBI Taxonomy" id="2771"/>
    <lineage>
        <taxon>Eukaryota</taxon>
        <taxon>Rhodophyta</taxon>
        <taxon>Bangiophyceae</taxon>
        <taxon>Cyanidiales</taxon>
        <taxon>Cyanidiaceae</taxon>
        <taxon>Cyanidium</taxon>
    </lineage>
</organism>
<protein>
    <recommendedName>
        <fullName evidence="3">ferroxidase</fullName>
        <ecNumber evidence="3">1.16.3.1</ecNumber>
    </recommendedName>
</protein>
<keyword evidence="11" id="KW-0496">Mitochondrion</keyword>
<name>A0AAV9ISZ6_CYACA</name>
<gene>
    <name evidence="13" type="ORF">CDCA_CDCA04G1418</name>
</gene>
<evidence type="ECO:0000256" key="5">
    <source>
        <dbReference type="ARBA" id="ARBA00022448"/>
    </source>
</evidence>
<dbReference type="GO" id="GO:0008198">
    <property type="term" value="F:ferrous iron binding"/>
    <property type="evidence" value="ECO:0007669"/>
    <property type="project" value="TreeGrafter"/>
</dbReference>
<evidence type="ECO:0000313" key="14">
    <source>
        <dbReference type="Proteomes" id="UP001301350"/>
    </source>
</evidence>
<dbReference type="AlphaFoldDB" id="A0AAV9ISZ6"/>
<evidence type="ECO:0000256" key="11">
    <source>
        <dbReference type="ARBA" id="ARBA00023128"/>
    </source>
</evidence>
<dbReference type="GO" id="GO:0006826">
    <property type="term" value="P:iron ion transport"/>
    <property type="evidence" value="ECO:0007669"/>
    <property type="project" value="UniProtKB-KW"/>
</dbReference>
<dbReference type="Gene3D" id="3.30.920.10">
    <property type="entry name" value="Frataxin/CyaY"/>
    <property type="match status" value="1"/>
</dbReference>
<evidence type="ECO:0000256" key="8">
    <source>
        <dbReference type="ARBA" id="ARBA00023002"/>
    </source>
</evidence>
<dbReference type="NCBIfam" id="TIGR03421">
    <property type="entry name" value="FeS_CyaY"/>
    <property type="match status" value="1"/>
</dbReference>
<dbReference type="PANTHER" id="PTHR16821">
    <property type="entry name" value="FRATAXIN"/>
    <property type="match status" value="1"/>
</dbReference>
<comment type="caution">
    <text evidence="13">The sequence shown here is derived from an EMBL/GenBank/DDBJ whole genome shotgun (WGS) entry which is preliminary data.</text>
</comment>
<keyword evidence="9" id="KW-0408">Iron</keyword>
<dbReference type="GO" id="GO:0016226">
    <property type="term" value="P:iron-sulfur cluster assembly"/>
    <property type="evidence" value="ECO:0007669"/>
    <property type="project" value="InterPro"/>
</dbReference>
<evidence type="ECO:0000256" key="1">
    <source>
        <dbReference type="ARBA" id="ARBA00004173"/>
    </source>
</evidence>
<dbReference type="Pfam" id="PF01491">
    <property type="entry name" value="Frataxin_Cyay"/>
    <property type="match status" value="1"/>
</dbReference>
<dbReference type="EMBL" id="JANCYW010000004">
    <property type="protein sequence ID" value="KAK4535393.1"/>
    <property type="molecule type" value="Genomic_DNA"/>
</dbReference>
<dbReference type="SUPFAM" id="SSF55387">
    <property type="entry name" value="Frataxin/Nqo15-like"/>
    <property type="match status" value="1"/>
</dbReference>
<evidence type="ECO:0000256" key="6">
    <source>
        <dbReference type="ARBA" id="ARBA00022496"/>
    </source>
</evidence>
<keyword evidence="4" id="KW-0409">Iron storage</keyword>
<evidence type="ECO:0000256" key="3">
    <source>
        <dbReference type="ARBA" id="ARBA00013107"/>
    </source>
</evidence>
<comment type="similarity">
    <text evidence="2">Belongs to the frataxin family.</text>
</comment>
<keyword evidence="10" id="KW-0406">Ion transport</keyword>
<reference evidence="13 14" key="1">
    <citation type="submission" date="2022-07" db="EMBL/GenBank/DDBJ databases">
        <title>Genome-wide signatures of adaptation to extreme environments.</title>
        <authorList>
            <person name="Cho C.H."/>
            <person name="Yoon H.S."/>
        </authorList>
    </citation>
    <scope>NUCLEOTIDE SEQUENCE [LARGE SCALE GENOMIC DNA]</scope>
    <source>
        <strain evidence="13 14">DBV 063 E5</strain>
    </source>
</reference>
<comment type="subcellular location">
    <subcellularLocation>
        <location evidence="1">Mitochondrion</location>
    </subcellularLocation>
</comment>
<evidence type="ECO:0000256" key="10">
    <source>
        <dbReference type="ARBA" id="ARBA00023065"/>
    </source>
</evidence>
<evidence type="ECO:0000256" key="9">
    <source>
        <dbReference type="ARBA" id="ARBA00023004"/>
    </source>
</evidence>
<dbReference type="PANTHER" id="PTHR16821:SF2">
    <property type="entry name" value="FRATAXIN, MITOCHONDRIAL"/>
    <property type="match status" value="1"/>
</dbReference>
<keyword evidence="5" id="KW-0813">Transport</keyword>
<dbReference type="PROSITE" id="PS01344">
    <property type="entry name" value="FRATAXIN_1"/>
    <property type="match status" value="1"/>
</dbReference>
<accession>A0AAV9ISZ6</accession>
<keyword evidence="14" id="KW-1185">Reference proteome</keyword>
<dbReference type="GO" id="GO:0006879">
    <property type="term" value="P:intracellular iron ion homeostasis"/>
    <property type="evidence" value="ECO:0007669"/>
    <property type="project" value="UniProtKB-KW"/>
</dbReference>
<dbReference type="GO" id="GO:0034986">
    <property type="term" value="F:iron chaperone activity"/>
    <property type="evidence" value="ECO:0007669"/>
    <property type="project" value="TreeGrafter"/>
</dbReference>
<dbReference type="PROSITE" id="PS50810">
    <property type="entry name" value="FRATAXIN_2"/>
    <property type="match status" value="1"/>
</dbReference>
<dbReference type="GO" id="GO:0004322">
    <property type="term" value="F:ferroxidase activity"/>
    <property type="evidence" value="ECO:0007669"/>
    <property type="project" value="UniProtKB-EC"/>
</dbReference>
<evidence type="ECO:0000256" key="4">
    <source>
        <dbReference type="ARBA" id="ARBA00022434"/>
    </source>
</evidence>
<dbReference type="EC" id="1.16.3.1" evidence="3"/>
<evidence type="ECO:0000313" key="13">
    <source>
        <dbReference type="EMBL" id="KAK4535393.1"/>
    </source>
</evidence>
<dbReference type="InterPro" id="IPR017789">
    <property type="entry name" value="Frataxin"/>
</dbReference>
<evidence type="ECO:0000256" key="12">
    <source>
        <dbReference type="ARBA" id="ARBA00047990"/>
    </source>
</evidence>
<dbReference type="GO" id="GO:0051537">
    <property type="term" value="F:2 iron, 2 sulfur cluster binding"/>
    <property type="evidence" value="ECO:0007669"/>
    <property type="project" value="TreeGrafter"/>
</dbReference>
<dbReference type="SMART" id="SM01219">
    <property type="entry name" value="Frataxin_Cyay"/>
    <property type="match status" value="1"/>
</dbReference>
<dbReference type="InterPro" id="IPR036524">
    <property type="entry name" value="Frataxin/CyaY_sf"/>
</dbReference>
<dbReference type="NCBIfam" id="TIGR03422">
    <property type="entry name" value="mito_frataxin"/>
    <property type="match status" value="1"/>
</dbReference>
<keyword evidence="7" id="KW-0809">Transit peptide</keyword>
<evidence type="ECO:0000256" key="7">
    <source>
        <dbReference type="ARBA" id="ARBA00022946"/>
    </source>
</evidence>
<comment type="catalytic activity">
    <reaction evidence="12">
        <text>4 Fe(2+) + O2 + 4 H(+) = 4 Fe(3+) + 2 H2O</text>
        <dbReference type="Rhea" id="RHEA:11148"/>
        <dbReference type="ChEBI" id="CHEBI:15377"/>
        <dbReference type="ChEBI" id="CHEBI:15378"/>
        <dbReference type="ChEBI" id="CHEBI:15379"/>
        <dbReference type="ChEBI" id="CHEBI:29033"/>
        <dbReference type="ChEBI" id="CHEBI:29034"/>
        <dbReference type="EC" id="1.16.3.1"/>
    </reaction>
</comment>
<dbReference type="InterPro" id="IPR020895">
    <property type="entry name" value="Frataxin_CS"/>
</dbReference>
<dbReference type="GO" id="GO:0005739">
    <property type="term" value="C:mitochondrion"/>
    <property type="evidence" value="ECO:0007669"/>
    <property type="project" value="UniProtKB-SubCell"/>
</dbReference>
<proteinExistence type="inferred from homology"/>
<evidence type="ECO:0000256" key="2">
    <source>
        <dbReference type="ARBA" id="ARBA00008183"/>
    </source>
</evidence>